<dbReference type="EMBL" id="BGPR01000600">
    <property type="protein sequence ID" value="GBM27998.1"/>
    <property type="molecule type" value="Genomic_DNA"/>
</dbReference>
<evidence type="ECO:0000313" key="1">
    <source>
        <dbReference type="EMBL" id="GBM27998.1"/>
    </source>
</evidence>
<proteinExistence type="predicted"/>
<evidence type="ECO:0000313" key="2">
    <source>
        <dbReference type="Proteomes" id="UP000499080"/>
    </source>
</evidence>
<organism evidence="1 2">
    <name type="scientific">Araneus ventricosus</name>
    <name type="common">Orbweaver spider</name>
    <name type="synonym">Epeira ventricosa</name>
    <dbReference type="NCBI Taxonomy" id="182803"/>
    <lineage>
        <taxon>Eukaryota</taxon>
        <taxon>Metazoa</taxon>
        <taxon>Ecdysozoa</taxon>
        <taxon>Arthropoda</taxon>
        <taxon>Chelicerata</taxon>
        <taxon>Arachnida</taxon>
        <taxon>Araneae</taxon>
        <taxon>Araneomorphae</taxon>
        <taxon>Entelegynae</taxon>
        <taxon>Araneoidea</taxon>
        <taxon>Araneidae</taxon>
        <taxon>Araneus</taxon>
    </lineage>
</organism>
<gene>
    <name evidence="1" type="ORF">AVEN_217898_1</name>
</gene>
<comment type="caution">
    <text evidence="1">The sequence shown here is derived from an EMBL/GenBank/DDBJ whole genome shotgun (WGS) entry which is preliminary data.</text>
</comment>
<sequence>MKVTFKRLYRHSKHKPVHKQFHQRNRYAGKHHAFAAVIDANANIIDFHSDRAADTSCRKRNLIDQAFPQKVTEAIYRQRFSGRGRNLWFCESVWVLRGRDLQSW</sequence>
<name>A0A4Y2EIT4_ARAVE</name>
<keyword evidence="2" id="KW-1185">Reference proteome</keyword>
<dbReference type="Proteomes" id="UP000499080">
    <property type="component" value="Unassembled WGS sequence"/>
</dbReference>
<accession>A0A4Y2EIT4</accession>
<reference evidence="1 2" key="1">
    <citation type="journal article" date="2019" name="Sci. Rep.">
        <title>Orb-weaving spider Araneus ventricosus genome elucidates the spidroin gene catalogue.</title>
        <authorList>
            <person name="Kono N."/>
            <person name="Nakamura H."/>
            <person name="Ohtoshi R."/>
            <person name="Moran D.A.P."/>
            <person name="Shinohara A."/>
            <person name="Yoshida Y."/>
            <person name="Fujiwara M."/>
            <person name="Mori M."/>
            <person name="Tomita M."/>
            <person name="Arakawa K."/>
        </authorList>
    </citation>
    <scope>NUCLEOTIDE SEQUENCE [LARGE SCALE GENOMIC DNA]</scope>
</reference>
<protein>
    <submittedName>
        <fullName evidence="1">Uncharacterized protein</fullName>
    </submittedName>
</protein>
<dbReference type="AlphaFoldDB" id="A0A4Y2EIT4"/>